<reference evidence="11 12" key="1">
    <citation type="journal article" date="2016" name="Nat. Commun.">
        <title>Thousands of microbial genomes shed light on interconnected biogeochemical processes in an aquifer system.</title>
        <authorList>
            <person name="Anantharaman K."/>
            <person name="Brown C.T."/>
            <person name="Hug L.A."/>
            <person name="Sharon I."/>
            <person name="Castelle C.J."/>
            <person name="Probst A.J."/>
            <person name="Thomas B.C."/>
            <person name="Singh A."/>
            <person name="Wilkins M.J."/>
            <person name="Karaoz U."/>
            <person name="Brodie E.L."/>
            <person name="Williams K.H."/>
            <person name="Hubbard S.S."/>
            <person name="Banfield J.F."/>
        </authorList>
    </citation>
    <scope>NUCLEOTIDE SEQUENCE [LARGE SCALE GENOMIC DNA]</scope>
</reference>
<gene>
    <name evidence="11" type="ORF">A3J59_01690</name>
</gene>
<evidence type="ECO:0000313" key="12">
    <source>
        <dbReference type="Proteomes" id="UP000177310"/>
    </source>
</evidence>
<comment type="similarity">
    <text evidence="2">Belongs to the CDP-alcohol phosphatidyltransferase class-I family.</text>
</comment>
<feature type="transmembrane region" description="Helical" evidence="10">
    <location>
        <begin position="230"/>
        <end position="259"/>
    </location>
</feature>
<comment type="subcellular location">
    <subcellularLocation>
        <location evidence="1">Membrane</location>
        <topology evidence="1">Multi-pass membrane protein</topology>
    </subcellularLocation>
</comment>
<evidence type="ECO:0000256" key="5">
    <source>
        <dbReference type="ARBA" id="ARBA00022989"/>
    </source>
</evidence>
<feature type="transmembrane region" description="Helical" evidence="10">
    <location>
        <begin position="163"/>
        <end position="191"/>
    </location>
</feature>
<comment type="caution">
    <text evidence="11">The sequence shown here is derived from an EMBL/GenBank/DDBJ whole genome shotgun (WGS) entry which is preliminary data.</text>
</comment>
<keyword evidence="9" id="KW-1208">Phospholipid metabolism</keyword>
<feature type="transmembrane region" description="Helical" evidence="10">
    <location>
        <begin position="7"/>
        <end position="26"/>
    </location>
</feature>
<protein>
    <recommendedName>
        <fullName evidence="13">CDP-diacylglycerol--glycerol-3-phosphate 3-phosphatidyltransferase</fullName>
    </recommendedName>
</protein>
<accession>A0A1G1YC90</accession>
<feature type="transmembrane region" description="Helical" evidence="10">
    <location>
        <begin position="271"/>
        <end position="290"/>
    </location>
</feature>
<dbReference type="Gene3D" id="1.20.120.1760">
    <property type="match status" value="1"/>
</dbReference>
<evidence type="ECO:0000256" key="1">
    <source>
        <dbReference type="ARBA" id="ARBA00004141"/>
    </source>
</evidence>
<dbReference type="AlphaFoldDB" id="A0A1G1YC90"/>
<dbReference type="GO" id="GO:0046474">
    <property type="term" value="P:glycerophospholipid biosynthetic process"/>
    <property type="evidence" value="ECO:0007669"/>
    <property type="project" value="TreeGrafter"/>
</dbReference>
<dbReference type="GO" id="GO:0016780">
    <property type="term" value="F:phosphotransferase activity, for other substituted phosphate groups"/>
    <property type="evidence" value="ECO:0007669"/>
    <property type="project" value="InterPro"/>
</dbReference>
<feature type="transmembrane region" description="Helical" evidence="10">
    <location>
        <begin position="32"/>
        <end position="53"/>
    </location>
</feature>
<dbReference type="Proteomes" id="UP000177310">
    <property type="component" value="Unassembled WGS sequence"/>
</dbReference>
<dbReference type="EMBL" id="MHIL01000039">
    <property type="protein sequence ID" value="OGY49834.1"/>
    <property type="molecule type" value="Genomic_DNA"/>
</dbReference>
<dbReference type="PANTHER" id="PTHR14269">
    <property type="entry name" value="CDP-DIACYLGLYCEROL--GLYCEROL-3-PHOSPHATE 3-PHOSPHATIDYLTRANSFERASE-RELATED"/>
    <property type="match status" value="1"/>
</dbReference>
<dbReference type="PANTHER" id="PTHR14269:SF62">
    <property type="entry name" value="CDP-DIACYLGLYCEROL--GLYCEROL-3-PHOSPHATE 3-PHOSPHATIDYLTRANSFERASE 1, CHLOROPLASTIC"/>
    <property type="match status" value="1"/>
</dbReference>
<keyword evidence="3" id="KW-0444">Lipid biosynthesis</keyword>
<keyword evidence="6" id="KW-0443">Lipid metabolism</keyword>
<evidence type="ECO:0000313" key="11">
    <source>
        <dbReference type="EMBL" id="OGY49834.1"/>
    </source>
</evidence>
<proteinExistence type="inferred from homology"/>
<keyword evidence="7 10" id="KW-0472">Membrane</keyword>
<evidence type="ECO:0008006" key="13">
    <source>
        <dbReference type="Google" id="ProtNLM"/>
    </source>
</evidence>
<dbReference type="STRING" id="1797542.A3J59_01690"/>
<name>A0A1G1YC90_9BACT</name>
<keyword evidence="8" id="KW-0594">Phospholipid biosynthesis</keyword>
<feature type="transmembrane region" description="Helical" evidence="10">
    <location>
        <begin position="328"/>
        <end position="350"/>
    </location>
</feature>
<dbReference type="Pfam" id="PF01066">
    <property type="entry name" value="CDP-OH_P_transf"/>
    <property type="match status" value="1"/>
</dbReference>
<dbReference type="GO" id="GO:0016020">
    <property type="term" value="C:membrane"/>
    <property type="evidence" value="ECO:0007669"/>
    <property type="project" value="UniProtKB-SubCell"/>
</dbReference>
<feature type="transmembrane region" description="Helical" evidence="10">
    <location>
        <begin position="203"/>
        <end position="224"/>
    </location>
</feature>
<evidence type="ECO:0000256" key="8">
    <source>
        <dbReference type="ARBA" id="ARBA00023209"/>
    </source>
</evidence>
<dbReference type="InterPro" id="IPR043130">
    <property type="entry name" value="CDP-OH_PTrfase_TM_dom"/>
</dbReference>
<evidence type="ECO:0000256" key="2">
    <source>
        <dbReference type="ARBA" id="ARBA00010441"/>
    </source>
</evidence>
<dbReference type="InterPro" id="IPR050324">
    <property type="entry name" value="CDP-alcohol_PTase-I"/>
</dbReference>
<feature type="transmembrane region" description="Helical" evidence="10">
    <location>
        <begin position="74"/>
        <end position="97"/>
    </location>
</feature>
<dbReference type="InterPro" id="IPR000462">
    <property type="entry name" value="CDP-OH_P_trans"/>
</dbReference>
<evidence type="ECO:0000256" key="10">
    <source>
        <dbReference type="SAM" id="Phobius"/>
    </source>
</evidence>
<feature type="transmembrane region" description="Helical" evidence="10">
    <location>
        <begin position="362"/>
        <end position="381"/>
    </location>
</feature>
<keyword evidence="4 10" id="KW-0812">Transmembrane</keyword>
<evidence type="ECO:0000256" key="6">
    <source>
        <dbReference type="ARBA" id="ARBA00023098"/>
    </source>
</evidence>
<organism evidence="11 12">
    <name type="scientific">Candidatus Buchananbacteria bacterium RIFCSPHIGHO2_02_FULL_56_16</name>
    <dbReference type="NCBI Taxonomy" id="1797542"/>
    <lineage>
        <taxon>Bacteria</taxon>
        <taxon>Candidatus Buchananiibacteriota</taxon>
    </lineage>
</organism>
<evidence type="ECO:0000256" key="3">
    <source>
        <dbReference type="ARBA" id="ARBA00022516"/>
    </source>
</evidence>
<evidence type="ECO:0000256" key="9">
    <source>
        <dbReference type="ARBA" id="ARBA00023264"/>
    </source>
</evidence>
<evidence type="ECO:0000256" key="7">
    <source>
        <dbReference type="ARBA" id="ARBA00023136"/>
    </source>
</evidence>
<keyword evidence="5 10" id="KW-1133">Transmembrane helix</keyword>
<feature type="transmembrane region" description="Helical" evidence="10">
    <location>
        <begin position="296"/>
        <end position="316"/>
    </location>
</feature>
<sequence length="396" mass="44076">MQKHGANLITLVRLFGVVLIFIWMPFKTHWEQQIALLVYGLLALTDLLDGRLARSRWGRVTNLGKIIDPLADKLLVLVYLPLVEVNQIAWGFVAILIGRDIYATTLRILAMEQGQVMAAKFTGKLKTAISLPLAAVLICRAEVSRDVSWQMATQGRTGWVIEWVIYLAAISQPVIIATVLALTAVTIWSVIGYSNFRFDRRRLPALVAGDLLLVVYLLVIRGWLGWVIGWVIYLAAIISQPFVTGAILALTGVTVWSIVEYSNFSFDRQRLLTLVAGKLLLLVYLPLIQFHQITSGFVAILIGGALYDTTMQILAIKHRFVATAQYIGTLKTVISLSLAMFLICRANGAFTMVSQSYVTDAIWLMTAAAIASILQHSSFLFDRQRFWALVSPPLPE</sequence>
<evidence type="ECO:0000256" key="4">
    <source>
        <dbReference type="ARBA" id="ARBA00022692"/>
    </source>
</evidence>